<evidence type="ECO:0000256" key="1">
    <source>
        <dbReference type="ARBA" id="ARBA00023242"/>
    </source>
</evidence>
<keyword evidence="1" id="KW-0539">Nucleus</keyword>
<dbReference type="Pfam" id="PF11951">
    <property type="entry name" value="Fungal_trans_2"/>
    <property type="match status" value="1"/>
</dbReference>
<dbReference type="EMBL" id="KZ613960">
    <property type="protein sequence ID" value="PMD32151.1"/>
    <property type="molecule type" value="Genomic_DNA"/>
</dbReference>
<dbReference type="GO" id="GO:0001228">
    <property type="term" value="F:DNA-binding transcription activator activity, RNA polymerase II-specific"/>
    <property type="evidence" value="ECO:0007669"/>
    <property type="project" value="TreeGrafter"/>
</dbReference>
<gene>
    <name evidence="3" type="ORF">L207DRAFT_441240</name>
</gene>
<feature type="region of interest" description="Disordered" evidence="2">
    <location>
        <begin position="88"/>
        <end position="110"/>
    </location>
</feature>
<name>A0A2J6R0W5_HYAVF</name>
<evidence type="ECO:0000313" key="4">
    <source>
        <dbReference type="Proteomes" id="UP000235786"/>
    </source>
</evidence>
<protein>
    <recommendedName>
        <fullName evidence="5">Zn(2)-C6 fungal-type domain-containing protein</fullName>
    </recommendedName>
</protein>
<evidence type="ECO:0008006" key="5">
    <source>
        <dbReference type="Google" id="ProtNLM"/>
    </source>
</evidence>
<dbReference type="InterPro" id="IPR021858">
    <property type="entry name" value="Fun_TF"/>
</dbReference>
<sequence>MDTRSPQSVHFGCFTVQQTAPGAVFLSDVGPDGQLARQRKAHTKSRSGCAGCKARKCDEVQPCRNCVRRKQECIRTCTALRKSKSPNASLSRSAREWTRNVTPSPSPELSPMNTEHLVLLHHFETFTSETFIMEPEPWKHAIIKLALENEYLMHAVFLVTATHLKHLQPNEKRYQVIALQHLAQLLPVYRNTISTISDNETYPEETAEALIACSMLLLQYCWDIDSQVWSNGGSLVLYRGLVSITLSCLPKVSGGSLCGMLTWSPRLQIGECMFFADAKCTPVDGVFAHILNCTKISHTPLENPRNLSSLLDRLSTIFWALDQDPDGFKKYDLGLAAARYLFTLPMWFSDGFIDLVKLPDPDARAHVVMLYYLAAISKLKSDKFWWMTQRAIIMFHKLFSSIGAKCVECTGLAQEIFCQDLSVSITRVAPPCSPP</sequence>
<dbReference type="AlphaFoldDB" id="A0A2J6R0W5"/>
<dbReference type="InterPro" id="IPR001138">
    <property type="entry name" value="Zn2Cys6_DnaBD"/>
</dbReference>
<dbReference type="Proteomes" id="UP000235786">
    <property type="component" value="Unassembled WGS sequence"/>
</dbReference>
<dbReference type="GO" id="GO:0008270">
    <property type="term" value="F:zinc ion binding"/>
    <property type="evidence" value="ECO:0007669"/>
    <property type="project" value="InterPro"/>
</dbReference>
<dbReference type="PANTHER" id="PTHR47784">
    <property type="entry name" value="STEROL UPTAKE CONTROL PROTEIN 2"/>
    <property type="match status" value="1"/>
</dbReference>
<dbReference type="STRING" id="1149755.A0A2J6R0W5"/>
<keyword evidence="4" id="KW-1185">Reference proteome</keyword>
<evidence type="ECO:0000313" key="3">
    <source>
        <dbReference type="EMBL" id="PMD32151.1"/>
    </source>
</evidence>
<reference evidence="3 4" key="1">
    <citation type="submission" date="2016-04" db="EMBL/GenBank/DDBJ databases">
        <title>A degradative enzymes factory behind the ericoid mycorrhizal symbiosis.</title>
        <authorList>
            <consortium name="DOE Joint Genome Institute"/>
            <person name="Martino E."/>
            <person name="Morin E."/>
            <person name="Grelet G."/>
            <person name="Kuo A."/>
            <person name="Kohler A."/>
            <person name="Daghino S."/>
            <person name="Barry K."/>
            <person name="Choi C."/>
            <person name="Cichocki N."/>
            <person name="Clum A."/>
            <person name="Copeland A."/>
            <person name="Hainaut M."/>
            <person name="Haridas S."/>
            <person name="Labutti K."/>
            <person name="Lindquist E."/>
            <person name="Lipzen A."/>
            <person name="Khouja H.-R."/>
            <person name="Murat C."/>
            <person name="Ohm R."/>
            <person name="Olson A."/>
            <person name="Spatafora J."/>
            <person name="Veneault-Fourrey C."/>
            <person name="Henrissat B."/>
            <person name="Grigoriev I."/>
            <person name="Martin F."/>
            <person name="Perotto S."/>
        </authorList>
    </citation>
    <scope>NUCLEOTIDE SEQUENCE [LARGE SCALE GENOMIC DNA]</scope>
    <source>
        <strain evidence="3 4">F</strain>
    </source>
</reference>
<evidence type="ECO:0000256" key="2">
    <source>
        <dbReference type="SAM" id="MobiDB-lite"/>
    </source>
</evidence>
<dbReference type="PANTHER" id="PTHR47784:SF5">
    <property type="entry name" value="STEROL UPTAKE CONTROL PROTEIN 2"/>
    <property type="match status" value="1"/>
</dbReference>
<proteinExistence type="predicted"/>
<dbReference type="OrthoDB" id="416217at2759"/>
<organism evidence="3 4">
    <name type="scientific">Hyaloscypha variabilis (strain UAMH 11265 / GT02V1 / F)</name>
    <name type="common">Meliniomyces variabilis</name>
    <dbReference type="NCBI Taxonomy" id="1149755"/>
    <lineage>
        <taxon>Eukaryota</taxon>
        <taxon>Fungi</taxon>
        <taxon>Dikarya</taxon>
        <taxon>Ascomycota</taxon>
        <taxon>Pezizomycotina</taxon>
        <taxon>Leotiomycetes</taxon>
        <taxon>Helotiales</taxon>
        <taxon>Hyaloscyphaceae</taxon>
        <taxon>Hyaloscypha</taxon>
        <taxon>Hyaloscypha variabilis</taxon>
    </lineage>
</organism>
<accession>A0A2J6R0W5</accession>
<dbReference type="CDD" id="cd00067">
    <property type="entry name" value="GAL4"/>
    <property type="match status" value="1"/>
</dbReference>
<dbReference type="InterPro" id="IPR053157">
    <property type="entry name" value="Sterol_Uptake_Regulator"/>
</dbReference>